<dbReference type="Proteomes" id="UP000192813">
    <property type="component" value="Unassembled WGS sequence"/>
</dbReference>
<dbReference type="HAMAP" id="MF_00274">
    <property type="entry name" value="DNA_YbaB_EbfC"/>
    <property type="match status" value="1"/>
</dbReference>
<reference evidence="5" key="1">
    <citation type="submission" date="2017-12" db="EMBL/GenBank/DDBJ databases">
        <title>FDA dAtabase for Regulatory Grade micrObial Sequences (FDA-ARGOS): Supporting development and validation of Infectious Disease Dx tests.</title>
        <authorList>
            <person name="Hoffmann M."/>
            <person name="Allard M."/>
            <person name="Evans P."/>
            <person name="Brown E."/>
            <person name="Tallon L."/>
            <person name="Sadzewicz L."/>
            <person name="Sengamalay N."/>
            <person name="Ott S."/>
            <person name="Godinez A."/>
            <person name="Nagaraj S."/>
            <person name="Vavikolanu K."/>
            <person name="Aluvathingal J."/>
            <person name="Nadendla S."/>
            <person name="Sichtig H."/>
        </authorList>
    </citation>
    <scope>NUCLEOTIDE SEQUENCE [LARGE SCALE GENOMIC DNA]</scope>
    <source>
        <strain evidence="5">FDAARGOS_249</strain>
    </source>
</reference>
<feature type="compositionally biased region" description="Basic and acidic residues" evidence="3">
    <location>
        <begin position="24"/>
        <end position="35"/>
    </location>
</feature>
<dbReference type="GO" id="GO:0043590">
    <property type="term" value="C:bacterial nucleoid"/>
    <property type="evidence" value="ECO:0007669"/>
    <property type="project" value="UniProtKB-UniRule"/>
</dbReference>
<comment type="caution">
    <text evidence="4">The sequence shown here is derived from an EMBL/GenBank/DDBJ whole genome shotgun (WGS) entry which is preliminary data.</text>
</comment>
<dbReference type="PIRSF" id="PIRSF004555">
    <property type="entry name" value="UCP004555"/>
    <property type="match status" value="1"/>
</dbReference>
<feature type="region of interest" description="Disordered" evidence="3">
    <location>
        <begin position="1"/>
        <end position="43"/>
    </location>
</feature>
<feature type="compositionally biased region" description="Low complexity" evidence="3">
    <location>
        <begin position="1"/>
        <end position="21"/>
    </location>
</feature>
<dbReference type="PANTHER" id="PTHR33449">
    <property type="entry name" value="NUCLEOID-ASSOCIATED PROTEIN YBAB"/>
    <property type="match status" value="1"/>
</dbReference>
<dbReference type="InterPro" id="IPR036894">
    <property type="entry name" value="YbaB-like_sf"/>
</dbReference>
<proteinExistence type="inferred from homology"/>
<gene>
    <name evidence="4" type="ORF">A6J77_003425</name>
</gene>
<name>A0A2J9PLV8_9LACT</name>
<comment type="subcellular location">
    <subcellularLocation>
        <location evidence="2">Cytoplasm</location>
        <location evidence="2">Nucleoid</location>
    </subcellularLocation>
</comment>
<dbReference type="Gene3D" id="3.30.1310.10">
    <property type="entry name" value="Nucleoid-associated protein YbaB-like domain"/>
    <property type="match status" value="1"/>
</dbReference>
<evidence type="ECO:0000256" key="1">
    <source>
        <dbReference type="ARBA" id="ARBA00023125"/>
    </source>
</evidence>
<dbReference type="EMBL" id="NBTM02000001">
    <property type="protein sequence ID" value="PNL91328.1"/>
    <property type="molecule type" value="Genomic_DNA"/>
</dbReference>
<evidence type="ECO:0000313" key="5">
    <source>
        <dbReference type="Proteomes" id="UP000192813"/>
    </source>
</evidence>
<keyword evidence="2" id="KW-0963">Cytoplasm</keyword>
<keyword evidence="1 2" id="KW-0238">DNA-binding</keyword>
<accession>A0A2J9PLV8</accession>
<comment type="function">
    <text evidence="2">Binds to DNA and alters its conformation. May be involved in regulation of gene expression, nucleoid organization and DNA protection.</text>
</comment>
<protein>
    <recommendedName>
        <fullName evidence="2">Nucleoid-associated protein A6J77_003425</fullName>
    </recommendedName>
</protein>
<dbReference type="AlphaFoldDB" id="A0A2J9PLV8"/>
<dbReference type="Pfam" id="PF02575">
    <property type="entry name" value="YbaB_DNA_bd"/>
    <property type="match status" value="1"/>
</dbReference>
<evidence type="ECO:0000256" key="2">
    <source>
        <dbReference type="HAMAP-Rule" id="MF_00274"/>
    </source>
</evidence>
<dbReference type="RefSeq" id="WP_083068226.1">
    <property type="nucleotide sequence ID" value="NZ_CBCPHS010000008.1"/>
</dbReference>
<sequence length="104" mass="11548">MAGGMANMQQMMRKMQKMQQEMESEQKNLETKEFQGTEPSGMVNVTVTGDRRVKAINIKPDAVDPEDVDMLQDLLIEAVNNGLEKVDTETANVMGKYTKGIPGL</sequence>
<dbReference type="SUPFAM" id="SSF82607">
    <property type="entry name" value="YbaB-like"/>
    <property type="match status" value="1"/>
</dbReference>
<comment type="similarity">
    <text evidence="2">Belongs to the YbaB/EbfC family.</text>
</comment>
<dbReference type="NCBIfam" id="TIGR00103">
    <property type="entry name" value="DNA_YbaB_EbfC"/>
    <property type="match status" value="1"/>
</dbReference>
<evidence type="ECO:0000313" key="4">
    <source>
        <dbReference type="EMBL" id="PNL91328.1"/>
    </source>
</evidence>
<dbReference type="PANTHER" id="PTHR33449:SF1">
    <property type="entry name" value="NUCLEOID-ASSOCIATED PROTEIN YBAB"/>
    <property type="match status" value="1"/>
</dbReference>
<organism evidence="4 5">
    <name type="scientific">Aerococcus viridans</name>
    <dbReference type="NCBI Taxonomy" id="1377"/>
    <lineage>
        <taxon>Bacteria</taxon>
        <taxon>Bacillati</taxon>
        <taxon>Bacillota</taxon>
        <taxon>Bacilli</taxon>
        <taxon>Lactobacillales</taxon>
        <taxon>Aerococcaceae</taxon>
        <taxon>Aerococcus</taxon>
    </lineage>
</organism>
<dbReference type="InterPro" id="IPR004401">
    <property type="entry name" value="YbaB/EbfC"/>
</dbReference>
<dbReference type="GO" id="GO:0005829">
    <property type="term" value="C:cytosol"/>
    <property type="evidence" value="ECO:0007669"/>
    <property type="project" value="TreeGrafter"/>
</dbReference>
<evidence type="ECO:0000256" key="3">
    <source>
        <dbReference type="SAM" id="MobiDB-lite"/>
    </source>
</evidence>
<comment type="subunit">
    <text evidence="2">Homodimer.</text>
</comment>
<dbReference type="GO" id="GO:0003677">
    <property type="term" value="F:DNA binding"/>
    <property type="evidence" value="ECO:0007669"/>
    <property type="project" value="UniProtKB-UniRule"/>
</dbReference>